<evidence type="ECO:0000313" key="4">
    <source>
        <dbReference type="Proteomes" id="UP000186112"/>
    </source>
</evidence>
<feature type="domain" description="BFD-like [2Fe-2S]-binding" evidence="1">
    <location>
        <begin position="80"/>
        <end position="116"/>
    </location>
</feature>
<comment type="caution">
    <text evidence="3">The sequence shown here is derived from an EMBL/GenBank/DDBJ whole genome shotgun (WGS) entry which is preliminary data.</text>
</comment>
<gene>
    <name evidence="3" type="ORF">TICRE_05780</name>
</gene>
<protein>
    <submittedName>
        <fullName evidence="3">BFD-like [2Fe-2S] binding domain protein</fullName>
    </submittedName>
</protein>
<name>A0A1U7M803_TISCR</name>
<dbReference type="Gene3D" id="2.20.25.270">
    <property type="match status" value="1"/>
</dbReference>
<evidence type="ECO:0000259" key="2">
    <source>
        <dbReference type="Pfam" id="PF18423"/>
    </source>
</evidence>
<dbReference type="EMBL" id="LTDM01000007">
    <property type="protein sequence ID" value="OLS03464.1"/>
    <property type="molecule type" value="Genomic_DNA"/>
</dbReference>
<reference evidence="3 4" key="1">
    <citation type="submission" date="2016-02" db="EMBL/GenBank/DDBJ databases">
        <title>Genome sequence of Tissierella creatinophila DSM 6911.</title>
        <authorList>
            <person name="Poehlein A."/>
            <person name="Daniel R."/>
        </authorList>
    </citation>
    <scope>NUCLEOTIDE SEQUENCE [LARGE SCALE GENOMIC DNA]</scope>
    <source>
        <strain evidence="3 4">DSM 6911</strain>
    </source>
</reference>
<accession>A0A1U7M803</accession>
<dbReference type="InterPro" id="IPR040890">
    <property type="entry name" value="Znf_CopZ"/>
</dbReference>
<dbReference type="Proteomes" id="UP000186112">
    <property type="component" value="Unassembled WGS sequence"/>
</dbReference>
<feature type="domain" description="CopZ zinc binding" evidence="2">
    <location>
        <begin position="5"/>
        <end position="67"/>
    </location>
</feature>
<evidence type="ECO:0000313" key="3">
    <source>
        <dbReference type="EMBL" id="OLS03464.1"/>
    </source>
</evidence>
<keyword evidence="4" id="KW-1185">Reference proteome</keyword>
<proteinExistence type="predicted"/>
<dbReference type="InterPro" id="IPR041854">
    <property type="entry name" value="BFD-like_2Fe2S-bd_dom_sf"/>
</dbReference>
<dbReference type="AlphaFoldDB" id="A0A1U7M803"/>
<dbReference type="Pfam" id="PF04324">
    <property type="entry name" value="Fer2_BFD"/>
    <property type="match status" value="1"/>
</dbReference>
<sequence>MVEKKCCPLCHQVGENVPNIAVRHLVLEDLIKKVIDKENYYVCINENCNVVYYSSNNKNTFYEKHVKVPVWFKKRANPKYICYCNDVTEEQIIDAVLNNDAKNMKDIIRLTGAMKNGQCELNNPLGKCCSPVILETLKKALDSK</sequence>
<dbReference type="RefSeq" id="WP_075724936.1">
    <property type="nucleotide sequence ID" value="NZ_LTDM01000007.1"/>
</dbReference>
<dbReference type="CDD" id="cd10141">
    <property type="entry name" value="CopZ-like_Fer2_BFD-like"/>
    <property type="match status" value="1"/>
</dbReference>
<organism evidence="3 4">
    <name type="scientific">Tissierella creatinophila DSM 6911</name>
    <dbReference type="NCBI Taxonomy" id="1123403"/>
    <lineage>
        <taxon>Bacteria</taxon>
        <taxon>Bacillati</taxon>
        <taxon>Bacillota</taxon>
        <taxon>Tissierellia</taxon>
        <taxon>Tissierellales</taxon>
        <taxon>Tissierellaceae</taxon>
        <taxon>Tissierella</taxon>
    </lineage>
</organism>
<dbReference type="Gene3D" id="1.10.10.1100">
    <property type="entry name" value="BFD-like [2Fe-2S]-binding domain"/>
    <property type="match status" value="1"/>
</dbReference>
<evidence type="ECO:0000259" key="1">
    <source>
        <dbReference type="Pfam" id="PF04324"/>
    </source>
</evidence>
<dbReference type="NCBIfam" id="NF045877">
    <property type="entry name" value="CopZ_Nterm_CU"/>
    <property type="match status" value="1"/>
</dbReference>
<dbReference type="OrthoDB" id="95698at2"/>
<dbReference type="InterPro" id="IPR007419">
    <property type="entry name" value="BFD-like_2Fe2S-bd_dom"/>
</dbReference>
<dbReference type="Pfam" id="PF18423">
    <property type="entry name" value="zf_CopZ"/>
    <property type="match status" value="1"/>
</dbReference>